<dbReference type="PANTHER" id="PTHR11618:SF13">
    <property type="entry name" value="TRANSCRIPTION INITIATION FACTOR IIB"/>
    <property type="match status" value="1"/>
</dbReference>
<feature type="domain" description="Cyclin-like" evidence="4">
    <location>
        <begin position="84"/>
        <end position="165"/>
    </location>
</feature>
<dbReference type="AlphaFoldDB" id="A0A7J4CYT6"/>
<dbReference type="Pfam" id="PF00382">
    <property type="entry name" value="TFIIB"/>
    <property type="match status" value="2"/>
</dbReference>
<dbReference type="InterPro" id="IPR000812">
    <property type="entry name" value="TFIIB"/>
</dbReference>
<dbReference type="GO" id="GO:0017025">
    <property type="term" value="F:TBP-class protein binding"/>
    <property type="evidence" value="ECO:0007669"/>
    <property type="project" value="InterPro"/>
</dbReference>
<evidence type="ECO:0000313" key="6">
    <source>
        <dbReference type="Proteomes" id="UP000589132"/>
    </source>
</evidence>
<dbReference type="SMART" id="SM00385">
    <property type="entry name" value="CYCLIN"/>
    <property type="match status" value="2"/>
</dbReference>
<dbReference type="GO" id="GO:0097550">
    <property type="term" value="C:transcription preinitiation complex"/>
    <property type="evidence" value="ECO:0007669"/>
    <property type="project" value="TreeGrafter"/>
</dbReference>
<proteinExistence type="predicted"/>
<feature type="domain" description="Cyclin-like" evidence="4">
    <location>
        <begin position="178"/>
        <end position="259"/>
    </location>
</feature>
<dbReference type="Gene3D" id="1.10.472.170">
    <property type="match status" value="1"/>
</dbReference>
<comment type="caution">
    <text evidence="5">The sequence shown here is derived from an EMBL/GenBank/DDBJ whole genome shotgun (WGS) entry which is preliminary data.</text>
</comment>
<evidence type="ECO:0000256" key="3">
    <source>
        <dbReference type="ARBA" id="ARBA00023163"/>
    </source>
</evidence>
<organism evidence="5 6">
    <name type="scientific">Marine Group III euryarchaeote</name>
    <dbReference type="NCBI Taxonomy" id="2173149"/>
    <lineage>
        <taxon>Archaea</taxon>
        <taxon>Methanobacteriati</taxon>
        <taxon>Thermoplasmatota</taxon>
        <taxon>Thermoplasmata</taxon>
        <taxon>Candidatus Thermoprofundales</taxon>
    </lineage>
</organism>
<evidence type="ECO:0000313" key="5">
    <source>
        <dbReference type="EMBL" id="HIA97851.1"/>
    </source>
</evidence>
<evidence type="ECO:0000259" key="4">
    <source>
        <dbReference type="SMART" id="SM00385"/>
    </source>
</evidence>
<evidence type="ECO:0000256" key="2">
    <source>
        <dbReference type="ARBA" id="ARBA00023015"/>
    </source>
</evidence>
<sequence length="264" mass="29329">MSVKCPDCNGDNIKDEGDGIMSCKNCDLIFDAGPQWIKYSPEDKSSKTPEFQPEQTLTSKTILKWQENTRSGNLASKSILLASEEIERIANEIRVTDSIKESALEIFSSSSKAGIVRGRSSSKVAAAAVYTACRMANVPRTLDEISERTHLNRNELSRLHKLISRKLKLKIYTTTTSNFLPRFAHKLAISDDVEKEAEKIIKAVERSNYRQGISPAALLGAALYIACKNNKVRRSQLEIAKAVGTSEVTLRNRAKEILSIINPE</sequence>
<dbReference type="Gene3D" id="1.10.472.10">
    <property type="entry name" value="Cyclin-like"/>
    <property type="match status" value="1"/>
</dbReference>
<dbReference type="PANTHER" id="PTHR11618">
    <property type="entry name" value="TRANSCRIPTION INITIATION FACTOR IIB-RELATED"/>
    <property type="match status" value="1"/>
</dbReference>
<name>A0A7J4CYT6_9ARCH</name>
<accession>A0A7J4CYT6</accession>
<dbReference type="InterPro" id="IPR013763">
    <property type="entry name" value="Cyclin-like_dom"/>
</dbReference>
<protein>
    <recommendedName>
        <fullName evidence="4">Cyclin-like domain-containing protein</fullName>
    </recommendedName>
</protein>
<dbReference type="EMBL" id="DTTC01000081">
    <property type="protein sequence ID" value="HIA97851.1"/>
    <property type="molecule type" value="Genomic_DNA"/>
</dbReference>
<evidence type="ECO:0000256" key="1">
    <source>
        <dbReference type="ARBA" id="ARBA00022737"/>
    </source>
</evidence>
<keyword evidence="1" id="KW-0677">Repeat</keyword>
<dbReference type="InterPro" id="IPR036915">
    <property type="entry name" value="Cyclin-like_sf"/>
</dbReference>
<keyword evidence="3" id="KW-0804">Transcription</keyword>
<reference evidence="6" key="1">
    <citation type="journal article" date="2019" name="bioRxiv">
        <title>Genome diversification in globally distributed novel marine Proteobacteria is linked to environmental adaptation.</title>
        <authorList>
            <person name="Zhou Z."/>
            <person name="Tran P.Q."/>
            <person name="Kieft K."/>
            <person name="Anantharaman K."/>
        </authorList>
    </citation>
    <scope>NUCLEOTIDE SEQUENCE [LARGE SCALE GENOMIC DNA]</scope>
</reference>
<dbReference type="Proteomes" id="UP000589132">
    <property type="component" value="Unassembled WGS sequence"/>
</dbReference>
<dbReference type="GO" id="GO:0070897">
    <property type="term" value="P:transcription preinitiation complex assembly"/>
    <property type="evidence" value="ECO:0007669"/>
    <property type="project" value="InterPro"/>
</dbReference>
<dbReference type="SUPFAM" id="SSF47954">
    <property type="entry name" value="Cyclin-like"/>
    <property type="match status" value="2"/>
</dbReference>
<gene>
    <name evidence="5" type="ORF">EYO15_01545</name>
</gene>
<dbReference type="InterPro" id="IPR013150">
    <property type="entry name" value="TFIIB_cyclin"/>
</dbReference>
<dbReference type="PRINTS" id="PR00685">
    <property type="entry name" value="TIFACTORIIB"/>
</dbReference>
<keyword evidence="2" id="KW-0805">Transcription regulation</keyword>